<dbReference type="GO" id="GO:0043161">
    <property type="term" value="P:proteasome-mediated ubiquitin-dependent protein catabolic process"/>
    <property type="evidence" value="ECO:0007669"/>
    <property type="project" value="TreeGrafter"/>
</dbReference>
<dbReference type="EMBL" id="KB822721">
    <property type="protein sequence ID" value="ETN39829.1"/>
    <property type="molecule type" value="Genomic_DNA"/>
</dbReference>
<sequence>MVSQEFKLSAVLQGHTSDVRAVLLPDPSLAITASRDGSTRTWKQTSSSPPTYDPSESSHGAQYKTCLAFAPSTKEYPDGLIISSGQDALIEARQPSTTAEVNADGFMVGHSNQVCSLDVSSTGDWIVSGSWDSSARIWQVGRWEPEVELQGHTATVWAVLAFDKDTIITGCADKGIRIFDLRGKLRHGWENKDVVRALVRLPEGHASGADFASASNDSAIRLWTLKGDLVAELWGHEAFIYSLAVLPSGEIVSSGEDRSVRVWQGTECVQVITLPAISAWSVAASPNGDIIAGSSDKIARIFTREPDREASAETIAEFNGQLQSSAVPKQSMDGQLNMQDMPGPEFLTQKSGTKEGQSAIIKDTDGNPTLYQWSMSQQTWIKIGTVVDSAGSSSKQQYGGKEYDYVFDIDIEDGKPPLKLPYNVTQNPYEAATKFLQDNELPLTYLDETANFIIKNTQGATLGQSSATTGADPWGTESRYRPGEVPQSTYQSKATSTPQPLPQKQYLSIVLGKPATAFEQVSKKNADYGETDMALTKSDLHTLSVFAQQLAKYDFSRSPSLPYSNELVSVLPSLVKAATQWQPPNNRLAPLDLLRFLAAALQTLPPQDVNTVDPVAAVLGSNIFDEGSIDANAKLVMMSVRFFSNLLYGSGKKVIDAHLDSIIESLKPASKLAKSDNNVAIALTTLYVNISVFLTSSNDPDVAVARGFQILEELCQLISSFPAVNHSAGAAPAGQSTEPAYRALVALGTIIVGLKHADIKEAAKALDVATVLEQLQSKQYLKEPRFQALVTQLRSSL</sequence>
<name>W2RVV3_CYPE1</name>
<gene>
    <name evidence="9" type="ORF">HMPREF1541_06055</name>
</gene>
<dbReference type="eggNOG" id="KOG0301">
    <property type="taxonomic scope" value="Eukaryota"/>
</dbReference>
<dbReference type="Proteomes" id="UP000030752">
    <property type="component" value="Unassembled WGS sequence"/>
</dbReference>
<dbReference type="OrthoDB" id="10265988at2759"/>
<feature type="region of interest" description="Disordered" evidence="6">
    <location>
        <begin position="463"/>
        <end position="500"/>
    </location>
</feature>
<dbReference type="SUPFAM" id="SSF50978">
    <property type="entry name" value="WD40 repeat-like"/>
    <property type="match status" value="1"/>
</dbReference>
<evidence type="ECO:0000256" key="6">
    <source>
        <dbReference type="SAM" id="MobiDB-lite"/>
    </source>
</evidence>
<dbReference type="HOGENOM" id="CLU_011791_2_0_1"/>
<proteinExistence type="predicted"/>
<dbReference type="VEuPathDB" id="FungiDB:HMPREF1541_06055"/>
<feature type="repeat" description="WD" evidence="5">
    <location>
        <begin position="233"/>
        <end position="264"/>
    </location>
</feature>
<organism evidence="9 10">
    <name type="scientific">Cyphellophora europaea (strain CBS 101466)</name>
    <name type="common">Phialophora europaea</name>
    <dbReference type="NCBI Taxonomy" id="1220924"/>
    <lineage>
        <taxon>Eukaryota</taxon>
        <taxon>Fungi</taxon>
        <taxon>Dikarya</taxon>
        <taxon>Ascomycota</taxon>
        <taxon>Pezizomycotina</taxon>
        <taxon>Eurotiomycetes</taxon>
        <taxon>Chaetothyriomycetidae</taxon>
        <taxon>Chaetothyriales</taxon>
        <taxon>Cyphellophoraceae</taxon>
        <taxon>Cyphellophora</taxon>
    </lineage>
</organism>
<dbReference type="InterPro" id="IPR038122">
    <property type="entry name" value="PFU_sf"/>
</dbReference>
<dbReference type="PROSITE" id="PS51394">
    <property type="entry name" value="PFU"/>
    <property type="match status" value="1"/>
</dbReference>
<dbReference type="GO" id="GO:0010992">
    <property type="term" value="P:ubiquitin recycling"/>
    <property type="evidence" value="ECO:0007669"/>
    <property type="project" value="TreeGrafter"/>
</dbReference>
<dbReference type="PROSITE" id="PS50294">
    <property type="entry name" value="WD_REPEATS_REGION"/>
    <property type="match status" value="2"/>
</dbReference>
<dbReference type="GeneID" id="19973394"/>
<dbReference type="InterPro" id="IPR036322">
    <property type="entry name" value="WD40_repeat_dom_sf"/>
</dbReference>
<dbReference type="InterPro" id="IPR011989">
    <property type="entry name" value="ARM-like"/>
</dbReference>
<evidence type="ECO:0000313" key="9">
    <source>
        <dbReference type="EMBL" id="ETN39829.1"/>
    </source>
</evidence>
<comment type="subcellular location">
    <subcellularLocation>
        <location evidence="1">Cytoplasm</location>
    </subcellularLocation>
</comment>
<accession>W2RVV3</accession>
<dbReference type="InParanoid" id="W2RVV3"/>
<dbReference type="Gene3D" id="1.25.10.10">
    <property type="entry name" value="Leucine-rich Repeat Variant"/>
    <property type="match status" value="1"/>
</dbReference>
<dbReference type="PROSITE" id="PS50082">
    <property type="entry name" value="WD_REPEATS_2"/>
    <property type="match status" value="2"/>
</dbReference>
<dbReference type="PROSITE" id="PS51396">
    <property type="entry name" value="PUL"/>
    <property type="match status" value="1"/>
</dbReference>
<dbReference type="PANTHER" id="PTHR19849">
    <property type="entry name" value="PHOSPHOLIPASE A-2-ACTIVATING PROTEIN"/>
    <property type="match status" value="1"/>
</dbReference>
<keyword evidence="2" id="KW-0963">Cytoplasm</keyword>
<evidence type="ECO:0000256" key="4">
    <source>
        <dbReference type="ARBA" id="ARBA00022737"/>
    </source>
</evidence>
<evidence type="ECO:0000259" key="8">
    <source>
        <dbReference type="PROSITE" id="PS51396"/>
    </source>
</evidence>
<evidence type="ECO:0000256" key="3">
    <source>
        <dbReference type="ARBA" id="ARBA00022574"/>
    </source>
</evidence>
<dbReference type="InterPro" id="IPR015943">
    <property type="entry name" value="WD40/YVTN_repeat-like_dom_sf"/>
</dbReference>
<evidence type="ECO:0008006" key="11">
    <source>
        <dbReference type="Google" id="ProtNLM"/>
    </source>
</evidence>
<evidence type="ECO:0000256" key="1">
    <source>
        <dbReference type="ARBA" id="ARBA00004496"/>
    </source>
</evidence>
<keyword evidence="10" id="KW-1185">Reference proteome</keyword>
<dbReference type="SMART" id="SM00320">
    <property type="entry name" value="WD40"/>
    <property type="match status" value="6"/>
</dbReference>
<dbReference type="Pfam" id="PF08324">
    <property type="entry name" value="PUL"/>
    <property type="match status" value="1"/>
</dbReference>
<dbReference type="InterPro" id="IPR013535">
    <property type="entry name" value="PUL_dom"/>
</dbReference>
<dbReference type="InterPro" id="IPR015155">
    <property type="entry name" value="PFU"/>
</dbReference>
<dbReference type="Gene3D" id="3.10.20.870">
    <property type="entry name" value="PFU (PLAA family ubiquitin binding), C-terminal domain"/>
    <property type="match status" value="1"/>
</dbReference>
<dbReference type="PANTHER" id="PTHR19849:SF0">
    <property type="entry name" value="PHOSPHOLIPASE A-2-ACTIVATING PROTEIN"/>
    <property type="match status" value="1"/>
</dbReference>
<feature type="domain" description="PFU" evidence="7">
    <location>
        <begin position="372"/>
        <end position="467"/>
    </location>
</feature>
<feature type="repeat" description="WD" evidence="5">
    <location>
        <begin position="107"/>
        <end position="140"/>
    </location>
</feature>
<keyword evidence="4" id="KW-0677">Repeat</keyword>
<dbReference type="STRING" id="1220924.W2RVV3"/>
<evidence type="ECO:0000256" key="2">
    <source>
        <dbReference type="ARBA" id="ARBA00022490"/>
    </source>
</evidence>
<dbReference type="AlphaFoldDB" id="W2RVV3"/>
<feature type="region of interest" description="Disordered" evidence="6">
    <location>
        <begin position="35"/>
        <end position="59"/>
    </location>
</feature>
<feature type="domain" description="PUL" evidence="8">
    <location>
        <begin position="499"/>
        <end position="796"/>
    </location>
</feature>
<protein>
    <recommendedName>
        <fullName evidence="11">PFU domain-containing protein</fullName>
    </recommendedName>
</protein>
<evidence type="ECO:0000256" key="5">
    <source>
        <dbReference type="PROSITE-ProRule" id="PRU00221"/>
    </source>
</evidence>
<dbReference type="Gene3D" id="2.130.10.10">
    <property type="entry name" value="YVTN repeat-like/Quinoprotein amine dehydrogenase"/>
    <property type="match status" value="1"/>
</dbReference>
<dbReference type="Pfam" id="PF09070">
    <property type="entry name" value="PFU"/>
    <property type="match status" value="1"/>
</dbReference>
<dbReference type="Pfam" id="PF00400">
    <property type="entry name" value="WD40"/>
    <property type="match status" value="5"/>
</dbReference>
<keyword evidence="3 5" id="KW-0853">WD repeat</keyword>
<reference evidence="9 10" key="1">
    <citation type="submission" date="2013-03" db="EMBL/GenBank/DDBJ databases">
        <title>The Genome Sequence of Phialophora europaea CBS 101466.</title>
        <authorList>
            <consortium name="The Broad Institute Genomics Platform"/>
            <person name="Cuomo C."/>
            <person name="de Hoog S."/>
            <person name="Gorbushina A."/>
            <person name="Walker B."/>
            <person name="Young S.K."/>
            <person name="Zeng Q."/>
            <person name="Gargeya S."/>
            <person name="Fitzgerald M."/>
            <person name="Haas B."/>
            <person name="Abouelleil A."/>
            <person name="Allen A.W."/>
            <person name="Alvarado L."/>
            <person name="Arachchi H.M."/>
            <person name="Berlin A.M."/>
            <person name="Chapman S.B."/>
            <person name="Gainer-Dewar J."/>
            <person name="Goldberg J."/>
            <person name="Griggs A."/>
            <person name="Gujja S."/>
            <person name="Hansen M."/>
            <person name="Howarth C."/>
            <person name="Imamovic A."/>
            <person name="Ireland A."/>
            <person name="Larimer J."/>
            <person name="McCowan C."/>
            <person name="Murphy C."/>
            <person name="Pearson M."/>
            <person name="Poon T.W."/>
            <person name="Priest M."/>
            <person name="Roberts A."/>
            <person name="Saif S."/>
            <person name="Shea T."/>
            <person name="Sisk P."/>
            <person name="Sykes S."/>
            <person name="Wortman J."/>
            <person name="Nusbaum C."/>
            <person name="Birren B."/>
        </authorList>
    </citation>
    <scope>NUCLEOTIDE SEQUENCE [LARGE SCALE GENOMIC DNA]</scope>
    <source>
        <strain evidence="9 10">CBS 101466</strain>
    </source>
</reference>
<dbReference type="RefSeq" id="XP_008718614.1">
    <property type="nucleotide sequence ID" value="XM_008720392.1"/>
</dbReference>
<evidence type="ECO:0000259" key="7">
    <source>
        <dbReference type="PROSITE" id="PS51394"/>
    </source>
</evidence>
<dbReference type="FunCoup" id="W2RVV3">
    <property type="interactions" value="1398"/>
</dbReference>
<evidence type="ECO:0000313" key="10">
    <source>
        <dbReference type="Proteomes" id="UP000030752"/>
    </source>
</evidence>
<dbReference type="InterPro" id="IPR001680">
    <property type="entry name" value="WD40_rpt"/>
</dbReference>
<dbReference type="GO" id="GO:0005634">
    <property type="term" value="C:nucleus"/>
    <property type="evidence" value="ECO:0007669"/>
    <property type="project" value="TreeGrafter"/>
</dbReference>
<dbReference type="CDD" id="cd00200">
    <property type="entry name" value="WD40"/>
    <property type="match status" value="1"/>
</dbReference>
<dbReference type="GO" id="GO:0005737">
    <property type="term" value="C:cytoplasm"/>
    <property type="evidence" value="ECO:0007669"/>
    <property type="project" value="UniProtKB-SubCell"/>
</dbReference>
<feature type="compositionally biased region" description="Polar residues" evidence="6">
    <location>
        <begin position="486"/>
        <end position="498"/>
    </location>
</feature>
<dbReference type="GO" id="GO:0043130">
    <property type="term" value="F:ubiquitin binding"/>
    <property type="evidence" value="ECO:0007669"/>
    <property type="project" value="TreeGrafter"/>
</dbReference>